<reference evidence="2 3" key="1">
    <citation type="submission" date="2023-05" db="EMBL/GenBank/DDBJ databases">
        <title>B98-5 Cell Line De Novo Hybrid Assembly: An Optical Mapping Approach.</title>
        <authorList>
            <person name="Kananen K."/>
            <person name="Auerbach J.A."/>
            <person name="Kautto E."/>
            <person name="Blachly J.S."/>
        </authorList>
    </citation>
    <scope>NUCLEOTIDE SEQUENCE [LARGE SCALE GENOMIC DNA]</scope>
    <source>
        <strain evidence="2">B95-8</strain>
        <tissue evidence="2">Cell line</tissue>
    </source>
</reference>
<dbReference type="Proteomes" id="UP001266305">
    <property type="component" value="Unassembled WGS sequence"/>
</dbReference>
<gene>
    <name evidence="2" type="ORF">P7K49_024960</name>
</gene>
<dbReference type="EMBL" id="JASSZA010000012">
    <property type="protein sequence ID" value="KAK2095926.1"/>
    <property type="molecule type" value="Genomic_DNA"/>
</dbReference>
<keyword evidence="3" id="KW-1185">Reference proteome</keyword>
<organism evidence="2 3">
    <name type="scientific">Saguinus oedipus</name>
    <name type="common">Cotton-top tamarin</name>
    <name type="synonym">Oedipomidas oedipus</name>
    <dbReference type="NCBI Taxonomy" id="9490"/>
    <lineage>
        <taxon>Eukaryota</taxon>
        <taxon>Metazoa</taxon>
        <taxon>Chordata</taxon>
        <taxon>Craniata</taxon>
        <taxon>Vertebrata</taxon>
        <taxon>Euteleostomi</taxon>
        <taxon>Mammalia</taxon>
        <taxon>Eutheria</taxon>
        <taxon>Euarchontoglires</taxon>
        <taxon>Primates</taxon>
        <taxon>Haplorrhini</taxon>
        <taxon>Platyrrhini</taxon>
        <taxon>Cebidae</taxon>
        <taxon>Callitrichinae</taxon>
        <taxon>Saguinus</taxon>
    </lineage>
</organism>
<feature type="region of interest" description="Disordered" evidence="1">
    <location>
        <begin position="137"/>
        <end position="159"/>
    </location>
</feature>
<accession>A0ABQ9UFY3</accession>
<comment type="caution">
    <text evidence="2">The sequence shown here is derived from an EMBL/GenBank/DDBJ whole genome shotgun (WGS) entry which is preliminary data.</text>
</comment>
<evidence type="ECO:0000313" key="2">
    <source>
        <dbReference type="EMBL" id="KAK2095926.1"/>
    </source>
</evidence>
<sequence length="159" mass="17319">MGFPDTVNHSAPGQHPGRAVHSSFFRSALCRKERQLASQMRAPDTATAQPDDSLGYVEPLYQCRPLPAKRCVRARRKDFEATSKETDLASAKDSVKTKNFWQGAASQVIQGSTAENLCMLVFLYPLLETCMSLPGPGVSHQRGRHSLSKADPGNAEGST</sequence>
<name>A0ABQ9UFY3_SAGOE</name>
<protein>
    <submittedName>
        <fullName evidence="2">Uncharacterized protein</fullName>
    </submittedName>
</protein>
<proteinExistence type="predicted"/>
<evidence type="ECO:0000256" key="1">
    <source>
        <dbReference type="SAM" id="MobiDB-lite"/>
    </source>
</evidence>
<evidence type="ECO:0000313" key="3">
    <source>
        <dbReference type="Proteomes" id="UP001266305"/>
    </source>
</evidence>